<dbReference type="GO" id="GO:0003677">
    <property type="term" value="F:DNA binding"/>
    <property type="evidence" value="ECO:0007669"/>
    <property type="project" value="UniProtKB-KW"/>
</dbReference>
<feature type="compositionally biased region" description="Basic and acidic residues" evidence="6">
    <location>
        <begin position="568"/>
        <end position="580"/>
    </location>
</feature>
<dbReference type="OrthoDB" id="4159670at2759"/>
<reference evidence="8 9" key="1">
    <citation type="submission" date="2015-01" db="EMBL/GenBank/DDBJ databases">
        <title>The Genome Sequence of Exophiala sideris CBS121828.</title>
        <authorList>
            <consortium name="The Broad Institute Genomics Platform"/>
            <person name="Cuomo C."/>
            <person name="de Hoog S."/>
            <person name="Gorbushina A."/>
            <person name="Stielow B."/>
            <person name="Teixiera M."/>
            <person name="Abouelleil A."/>
            <person name="Chapman S.B."/>
            <person name="Priest M."/>
            <person name="Young S.K."/>
            <person name="Wortman J."/>
            <person name="Nusbaum C."/>
            <person name="Birren B."/>
        </authorList>
    </citation>
    <scope>NUCLEOTIDE SEQUENCE [LARGE SCALE GENOMIC DNA]</scope>
    <source>
        <strain evidence="8 9">CBS 121828</strain>
    </source>
</reference>
<dbReference type="CDD" id="cd00067">
    <property type="entry name" value="GAL4"/>
    <property type="match status" value="1"/>
</dbReference>
<accession>A0A0D1X1U6</accession>
<dbReference type="GO" id="GO:0008270">
    <property type="term" value="F:zinc ion binding"/>
    <property type="evidence" value="ECO:0007669"/>
    <property type="project" value="InterPro"/>
</dbReference>
<dbReference type="HOGENOM" id="CLU_012076_0_0_1"/>
<dbReference type="GO" id="GO:0000981">
    <property type="term" value="F:DNA-binding transcription factor activity, RNA polymerase II-specific"/>
    <property type="evidence" value="ECO:0007669"/>
    <property type="project" value="InterPro"/>
</dbReference>
<name>A0A0D1X1U6_9EURO</name>
<feature type="region of interest" description="Disordered" evidence="6">
    <location>
        <begin position="47"/>
        <end position="106"/>
    </location>
</feature>
<feature type="compositionally biased region" description="Polar residues" evidence="6">
    <location>
        <begin position="81"/>
        <end position="91"/>
    </location>
</feature>
<keyword evidence="3" id="KW-0238">DNA-binding</keyword>
<dbReference type="EMBL" id="KN846952">
    <property type="protein sequence ID" value="KIV81471.1"/>
    <property type="molecule type" value="Genomic_DNA"/>
</dbReference>
<evidence type="ECO:0000313" key="8">
    <source>
        <dbReference type="EMBL" id="KIV81471.1"/>
    </source>
</evidence>
<evidence type="ECO:0000259" key="7">
    <source>
        <dbReference type="PROSITE" id="PS50048"/>
    </source>
</evidence>
<dbReference type="InterPro" id="IPR050613">
    <property type="entry name" value="Sec_Metabolite_Reg"/>
</dbReference>
<feature type="region of interest" description="Disordered" evidence="6">
    <location>
        <begin position="747"/>
        <end position="771"/>
    </location>
</feature>
<dbReference type="PROSITE" id="PS50048">
    <property type="entry name" value="ZN2_CY6_FUNGAL_2"/>
    <property type="match status" value="1"/>
</dbReference>
<dbReference type="PROSITE" id="PS00463">
    <property type="entry name" value="ZN2_CY6_FUNGAL_1"/>
    <property type="match status" value="1"/>
</dbReference>
<dbReference type="PANTHER" id="PTHR31001">
    <property type="entry name" value="UNCHARACTERIZED TRANSCRIPTIONAL REGULATORY PROTEIN"/>
    <property type="match status" value="1"/>
</dbReference>
<sequence length="1025" mass="114330">MTTPPTRSSQGGNLSKTAKRRANSCIPCRMSKSRCSGGIPCLTCQKKRQKPRCYYQSPFARDGEDGDRLQPSPVDADQNDDFNSTSQNDQSSDGETDDGDGDRHLFEPPETFFGDFSLARSVEEFRMVPFRQDRVKELIEPLQTSQLFIAHFEEEERPLPGDLTDSSSLLKSVGPRSFVTADIERELYRPLRRLYLRYLSTRQLLEAGNVIQAWTVLPTLVREAELLGLESHRDFDNAASGNRDAESRRRIWWLLMDLDSQLSFILGRRPVTVPFRDGVRPSLKGLQAEERSLRQNLQDFSSLALKILEYNTSKALDAEGSFEDRMEASKLHLKWLQEHKAKLPALQQEHLTDIPLWTAIADHQFEVQLLEVLLHCAMARTVFAEQGLDINEKANKGGRPRLPRKPSSKFTPRDLLQAVRQVTDIFDYIYDLDPAKATSSWPRCFGLYCASVILGISRLRRENEVEADIARVERVLTIFQDNATGSSRSTIAPLAISTLSEILAAIKDNETPRNSSNQVKDEAEFHDTSMKSVDSQKAAALSNDFGDVTTPVESGGLSKAKRSNPSTFHDESRPEKRPRYSEVQAAPDTASHAHPHHWQSGPGQPYAHSMAEYSDMGSASFHDSSMPGSFDQHSFTTSAATSFNADVQNQYANAGYPPGQPSYSQGERVAPTHVGPPLVWYPPLYWGPDPGLDIGTMPIQWFQQKSDGFYNGPVPWPEQPARPINESHGGHDAGMGNVGMHPLSQGDAVPMDGTGSFNSGAQTPTNSNQGLPQHEAQFYTTIAEPYAHADHPVSSPIMGDQSGHKDEAFSHTDGYMRRRSVADIRQQQNATWRTEAQSEYANRKFNGSQRVATDRPPTPPQETLLSPITEAGLQSRRNSATPRELAQATMANAPIPTGQHFDQPSREPSQVSGHIMDGENVSMSRRQSVANIHNVPMGNIQPHGQSITEPTRDKAEQQRGWNYSIPYAGPYPLQEPRLPRGPVMYDPNEYAMAVEQQFHHHLQPQHVVSTGPYAVAPGGQQWWPR</sequence>
<dbReference type="SUPFAM" id="SSF57701">
    <property type="entry name" value="Zn2/Cys6 DNA-binding domain"/>
    <property type="match status" value="1"/>
</dbReference>
<dbReference type="GO" id="GO:0005634">
    <property type="term" value="C:nucleus"/>
    <property type="evidence" value="ECO:0007669"/>
    <property type="project" value="UniProtKB-SubCell"/>
</dbReference>
<feature type="region of interest" description="Disordered" evidence="6">
    <location>
        <begin position="509"/>
        <end position="610"/>
    </location>
</feature>
<organism evidence="8 9">
    <name type="scientific">Exophiala sideris</name>
    <dbReference type="NCBI Taxonomy" id="1016849"/>
    <lineage>
        <taxon>Eukaryota</taxon>
        <taxon>Fungi</taxon>
        <taxon>Dikarya</taxon>
        <taxon>Ascomycota</taxon>
        <taxon>Pezizomycotina</taxon>
        <taxon>Eurotiomycetes</taxon>
        <taxon>Chaetothyriomycetidae</taxon>
        <taxon>Chaetothyriales</taxon>
        <taxon>Herpotrichiellaceae</taxon>
        <taxon>Exophiala</taxon>
    </lineage>
</organism>
<evidence type="ECO:0000256" key="5">
    <source>
        <dbReference type="ARBA" id="ARBA00023242"/>
    </source>
</evidence>
<comment type="subcellular location">
    <subcellularLocation>
        <location evidence="1">Nucleus</location>
    </subcellularLocation>
</comment>
<evidence type="ECO:0000256" key="3">
    <source>
        <dbReference type="ARBA" id="ARBA00023125"/>
    </source>
</evidence>
<dbReference type="Proteomes" id="UP000053599">
    <property type="component" value="Unassembled WGS sequence"/>
</dbReference>
<keyword evidence="2" id="KW-0805">Transcription regulation</keyword>
<evidence type="ECO:0000256" key="6">
    <source>
        <dbReference type="SAM" id="MobiDB-lite"/>
    </source>
</evidence>
<feature type="compositionally biased region" description="Polar residues" evidence="6">
    <location>
        <begin position="1"/>
        <end position="16"/>
    </location>
</feature>
<protein>
    <recommendedName>
        <fullName evidence="7">Zn(2)-C6 fungal-type domain-containing protein</fullName>
    </recommendedName>
</protein>
<feature type="region of interest" description="Disordered" evidence="6">
    <location>
        <begin position="1"/>
        <end position="23"/>
    </location>
</feature>
<evidence type="ECO:0000256" key="4">
    <source>
        <dbReference type="ARBA" id="ARBA00023163"/>
    </source>
</evidence>
<feature type="compositionally biased region" description="Polar residues" evidence="6">
    <location>
        <begin position="825"/>
        <end position="851"/>
    </location>
</feature>
<proteinExistence type="predicted"/>
<feature type="region of interest" description="Disordered" evidence="6">
    <location>
        <begin position="789"/>
        <end position="808"/>
    </location>
</feature>
<feature type="compositionally biased region" description="Basic and acidic residues" evidence="6">
    <location>
        <begin position="519"/>
        <end position="529"/>
    </location>
</feature>
<dbReference type="PANTHER" id="PTHR31001:SF90">
    <property type="entry name" value="CENTROMERE DNA-BINDING PROTEIN COMPLEX CBF3 SUBUNIT B"/>
    <property type="match status" value="1"/>
</dbReference>
<keyword evidence="4" id="KW-0804">Transcription</keyword>
<dbReference type="InterPro" id="IPR001138">
    <property type="entry name" value="Zn2Cys6_DnaBD"/>
</dbReference>
<dbReference type="SMART" id="SM00066">
    <property type="entry name" value="GAL4"/>
    <property type="match status" value="1"/>
</dbReference>
<keyword evidence="5" id="KW-0539">Nucleus</keyword>
<gene>
    <name evidence="8" type="ORF">PV11_03657</name>
</gene>
<dbReference type="CDD" id="cd12148">
    <property type="entry name" value="fungal_TF_MHR"/>
    <property type="match status" value="1"/>
</dbReference>
<feature type="domain" description="Zn(2)-C6 fungal-type" evidence="7">
    <location>
        <begin position="24"/>
        <end position="55"/>
    </location>
</feature>
<evidence type="ECO:0000313" key="9">
    <source>
        <dbReference type="Proteomes" id="UP000053599"/>
    </source>
</evidence>
<evidence type="ECO:0000256" key="2">
    <source>
        <dbReference type="ARBA" id="ARBA00023015"/>
    </source>
</evidence>
<feature type="region of interest" description="Disordered" evidence="6">
    <location>
        <begin position="824"/>
        <end position="885"/>
    </location>
</feature>
<dbReference type="AlphaFoldDB" id="A0A0D1X1U6"/>
<dbReference type="InterPro" id="IPR036864">
    <property type="entry name" value="Zn2-C6_fun-type_DNA-bd_sf"/>
</dbReference>
<evidence type="ECO:0000256" key="1">
    <source>
        <dbReference type="ARBA" id="ARBA00004123"/>
    </source>
</evidence>
<feature type="compositionally biased region" description="Polar residues" evidence="6">
    <location>
        <begin position="755"/>
        <end position="771"/>
    </location>
</feature>